<reference evidence="4 5" key="1">
    <citation type="submission" date="2019-06" db="EMBL/GenBank/DDBJ databases">
        <title>Whole genome shotgun sequence of Acetobacter peroxydans NBRC 13755.</title>
        <authorList>
            <person name="Hosoyama A."/>
            <person name="Uohara A."/>
            <person name="Ohji S."/>
            <person name="Ichikawa N."/>
        </authorList>
    </citation>
    <scope>NUCLEOTIDE SEQUENCE [LARGE SCALE GENOMIC DNA]</scope>
    <source>
        <strain evidence="4 5">NBRC 13755</strain>
    </source>
</reference>
<accession>A0A4Y3TRB0</accession>
<name>A0A4Y3TRB0_9PROT</name>
<comment type="caution">
    <text evidence="4">The sequence shown here is derived from an EMBL/GenBank/DDBJ whole genome shotgun (WGS) entry which is preliminary data.</text>
</comment>
<comment type="subcellular location">
    <subcellularLocation>
        <location evidence="1">Secreted</location>
    </subcellularLocation>
</comment>
<evidence type="ECO:0008006" key="6">
    <source>
        <dbReference type="Google" id="ProtNLM"/>
    </source>
</evidence>
<dbReference type="Gene3D" id="2.120.10.30">
    <property type="entry name" value="TolB, C-terminal domain"/>
    <property type="match status" value="1"/>
</dbReference>
<dbReference type="GO" id="GO:0005576">
    <property type="term" value="C:extracellular region"/>
    <property type="evidence" value="ECO:0007669"/>
    <property type="project" value="UniProtKB-SubCell"/>
</dbReference>
<dbReference type="SUPFAM" id="SSF101898">
    <property type="entry name" value="NHL repeat"/>
    <property type="match status" value="1"/>
</dbReference>
<evidence type="ECO:0000256" key="2">
    <source>
        <dbReference type="ARBA" id="ARBA00022525"/>
    </source>
</evidence>
<dbReference type="Proteomes" id="UP000317730">
    <property type="component" value="Unassembled WGS sequence"/>
</dbReference>
<sequence length="392" mass="41702">MPEITPRRHFFARRPATRRLGALAMVLACLANGPQAWALHMPKESELGPQALTPFMQSSDHIWDAVLPLPDGRMVLEAPAWLGNTGPQLFIRTPDGATAPWPAALWGAAQDSTAPDTAAPTQHIVAAAGLTRTAEGSLWLLDSGVPQREQPAKAAPRLLEIDPTRNAVVRSVPVQADALQPGSILSGVAVHGHTAYVPDSGVGAILVVDLQTGVSRRFLDRHPALVATRPIMTPQGPLHHPSGGLVAVDASMIAVSPDGSWIVVQPPGGYLSRIDTAIFTDPHITPAAFEESVTQWFKTPSLGGLVIDSDGTLYWSDITTGSIQSYTTGRIPRRLITDDRLHWPTTPGLDGKGHLYVTASQVDRSGAFGGASSVKWPVTLYQLTLPATSPAH</sequence>
<organism evidence="4 5">
    <name type="scientific">Acetobacter peroxydans</name>
    <dbReference type="NCBI Taxonomy" id="104098"/>
    <lineage>
        <taxon>Bacteria</taxon>
        <taxon>Pseudomonadati</taxon>
        <taxon>Pseudomonadota</taxon>
        <taxon>Alphaproteobacteria</taxon>
        <taxon>Acetobacterales</taxon>
        <taxon>Acetobacteraceae</taxon>
        <taxon>Acetobacter</taxon>
    </lineage>
</organism>
<evidence type="ECO:0000256" key="1">
    <source>
        <dbReference type="ARBA" id="ARBA00004613"/>
    </source>
</evidence>
<protein>
    <recommendedName>
        <fullName evidence="6">Yellow</fullName>
    </recommendedName>
</protein>
<feature type="signal peptide" evidence="3">
    <location>
        <begin position="1"/>
        <end position="38"/>
    </location>
</feature>
<keyword evidence="2" id="KW-0964">Secreted</keyword>
<dbReference type="AlphaFoldDB" id="A0A4Y3TRB0"/>
<dbReference type="RefSeq" id="WP_242008848.1">
    <property type="nucleotide sequence ID" value="NZ_BAPL01000030.1"/>
</dbReference>
<evidence type="ECO:0000313" key="4">
    <source>
        <dbReference type="EMBL" id="GEB84886.1"/>
    </source>
</evidence>
<proteinExistence type="predicted"/>
<keyword evidence="5" id="KW-1185">Reference proteome</keyword>
<evidence type="ECO:0000256" key="3">
    <source>
        <dbReference type="SAM" id="SignalP"/>
    </source>
</evidence>
<feature type="chain" id="PRO_5021228015" description="Yellow" evidence="3">
    <location>
        <begin position="39"/>
        <end position="392"/>
    </location>
</feature>
<evidence type="ECO:0000313" key="5">
    <source>
        <dbReference type="Proteomes" id="UP000317730"/>
    </source>
</evidence>
<dbReference type="Pfam" id="PF03022">
    <property type="entry name" value="MRJP"/>
    <property type="match status" value="1"/>
</dbReference>
<dbReference type="InterPro" id="IPR011042">
    <property type="entry name" value="6-blade_b-propeller_TolB-like"/>
</dbReference>
<dbReference type="InterPro" id="IPR017996">
    <property type="entry name" value="MRJP/yellow-related"/>
</dbReference>
<gene>
    <name evidence="4" type="ORF">APE01nite_06830</name>
</gene>
<keyword evidence="3" id="KW-0732">Signal</keyword>
<dbReference type="EMBL" id="BJMV01000002">
    <property type="protein sequence ID" value="GEB84886.1"/>
    <property type="molecule type" value="Genomic_DNA"/>
</dbReference>